<feature type="compositionally biased region" description="Basic and acidic residues" evidence="4">
    <location>
        <begin position="45"/>
        <end position="55"/>
    </location>
</feature>
<comment type="caution">
    <text evidence="6">The sequence shown here is derived from an EMBL/GenBank/DDBJ whole genome shotgun (WGS) entry which is preliminary data.</text>
</comment>
<evidence type="ECO:0000256" key="4">
    <source>
        <dbReference type="SAM" id="MobiDB-lite"/>
    </source>
</evidence>
<accession>A0ABD2N720</accession>
<dbReference type="EMBL" id="JABFTP020000062">
    <property type="protein sequence ID" value="KAL3274543.1"/>
    <property type="molecule type" value="Genomic_DNA"/>
</dbReference>
<dbReference type="InterPro" id="IPR011989">
    <property type="entry name" value="ARM-like"/>
</dbReference>
<feature type="repeat" description="Pumilio" evidence="3">
    <location>
        <begin position="382"/>
        <end position="419"/>
    </location>
</feature>
<feature type="repeat" description="Pumilio" evidence="3">
    <location>
        <begin position="198"/>
        <end position="233"/>
    </location>
</feature>
<dbReference type="GO" id="GO:0003723">
    <property type="term" value="F:RNA binding"/>
    <property type="evidence" value="ECO:0007669"/>
    <property type="project" value="UniProtKB-KW"/>
</dbReference>
<dbReference type="SMART" id="SM00025">
    <property type="entry name" value="Pumilio"/>
    <property type="match status" value="5"/>
</dbReference>
<keyword evidence="2" id="KW-0694">RNA-binding</keyword>
<dbReference type="SUPFAM" id="SSF48371">
    <property type="entry name" value="ARM repeat"/>
    <property type="match status" value="1"/>
</dbReference>
<dbReference type="InterPro" id="IPR001313">
    <property type="entry name" value="Pumilio_RNA-bd_rpt"/>
</dbReference>
<dbReference type="AlphaFoldDB" id="A0ABD2N720"/>
<keyword evidence="7" id="KW-1185">Reference proteome</keyword>
<evidence type="ECO:0000256" key="3">
    <source>
        <dbReference type="PROSITE-ProRule" id="PRU00317"/>
    </source>
</evidence>
<dbReference type="PROSITE" id="PS50303">
    <property type="entry name" value="PUM_HD"/>
    <property type="match status" value="1"/>
</dbReference>
<sequence>MVKRKSADNSEASANIKKQKLKADPKKSHKKLITKPTPGIAKLKVKVEQDQDSSKKATKNGTQKFEKASTKTIKSVKYASKQLNGKQKINGQKKPNLEEKPEDWNLFKKQKKELKLKRKQAKSNFDVVVQAKKLGELLRRKQLKDGALERNKLVNDLHTLLKKNELYPKFVLAHDTARVVQWLLKYSSTFIRQEIFKELKGSIASMMQSKYGVFCIKRLLKYGTSESRSEIVKGFYGNAVKFASHAVSAPYLEYAYTTWANRQQKLHLVQEFYGDMYKNSKDDNIKCLKHVFETSPDLKTAALSATKANLSRILNKSLLDSGLVQTVLYQFLLECNAEDKAEMISQLASHIVVISNSKDGSRTAMQCIWHGTNKDRKIIMKSLKEHLVELCKHEYGHCTIITLLDAADDTVLLNKIIISEILKNAKDLSMNEWGRKVLLWLIAPEDSSYFHPEFIKELTTGRDSSTSKKPIETRRKEILTFSSSTLLNLITSEPEFWLSDSKLAYEMLAIVKSATGEESKHTFESIVKVITDPNWKLKDNEKEVMGVEHAAMHLVLKKIAQHDKVNLEKNLPTFGDALLSNLNNEVIELWIELNRGCFLLILVFENNSEDIQKQLKEKIGAFKQQLTKLSSKGAKILLKKIS</sequence>
<evidence type="ECO:0000259" key="5">
    <source>
        <dbReference type="PROSITE" id="PS50303"/>
    </source>
</evidence>
<feature type="region of interest" description="Disordered" evidence="4">
    <location>
        <begin position="1"/>
        <end position="69"/>
    </location>
</feature>
<dbReference type="InterPro" id="IPR016024">
    <property type="entry name" value="ARM-type_fold"/>
</dbReference>
<reference evidence="6 7" key="1">
    <citation type="journal article" date="2021" name="BMC Biol.">
        <title>Horizontally acquired antibacterial genes associated with adaptive radiation of ladybird beetles.</title>
        <authorList>
            <person name="Li H.S."/>
            <person name="Tang X.F."/>
            <person name="Huang Y.H."/>
            <person name="Xu Z.Y."/>
            <person name="Chen M.L."/>
            <person name="Du X.Y."/>
            <person name="Qiu B.Y."/>
            <person name="Chen P.T."/>
            <person name="Zhang W."/>
            <person name="Slipinski A."/>
            <person name="Escalona H.E."/>
            <person name="Waterhouse R.M."/>
            <person name="Zwick A."/>
            <person name="Pang H."/>
        </authorList>
    </citation>
    <scope>NUCLEOTIDE SEQUENCE [LARGE SCALE GENOMIC DNA]</scope>
    <source>
        <strain evidence="6">SYSU2018</strain>
    </source>
</reference>
<evidence type="ECO:0000313" key="6">
    <source>
        <dbReference type="EMBL" id="KAL3274543.1"/>
    </source>
</evidence>
<protein>
    <recommendedName>
        <fullName evidence="5">PUM-HD domain-containing protein</fullName>
    </recommendedName>
</protein>
<dbReference type="Gene3D" id="1.25.10.10">
    <property type="entry name" value="Leucine-rich Repeat Variant"/>
    <property type="match status" value="1"/>
</dbReference>
<dbReference type="PANTHER" id="PTHR13389:SF0">
    <property type="entry name" value="PUMILIO HOMOLOG 3"/>
    <property type="match status" value="1"/>
</dbReference>
<keyword evidence="1" id="KW-0677">Repeat</keyword>
<dbReference type="InterPro" id="IPR033133">
    <property type="entry name" value="PUM-HD"/>
</dbReference>
<dbReference type="InterPro" id="IPR012959">
    <property type="entry name" value="CPL_dom"/>
</dbReference>
<dbReference type="InterPro" id="IPR040059">
    <property type="entry name" value="PUM3"/>
</dbReference>
<name>A0ABD2N720_9CUCU</name>
<gene>
    <name evidence="6" type="ORF">HHI36_015925</name>
</gene>
<dbReference type="Proteomes" id="UP001516400">
    <property type="component" value="Unassembled WGS sequence"/>
</dbReference>
<organism evidence="6 7">
    <name type="scientific">Cryptolaemus montrouzieri</name>
    <dbReference type="NCBI Taxonomy" id="559131"/>
    <lineage>
        <taxon>Eukaryota</taxon>
        <taxon>Metazoa</taxon>
        <taxon>Ecdysozoa</taxon>
        <taxon>Arthropoda</taxon>
        <taxon>Hexapoda</taxon>
        <taxon>Insecta</taxon>
        <taxon>Pterygota</taxon>
        <taxon>Neoptera</taxon>
        <taxon>Endopterygota</taxon>
        <taxon>Coleoptera</taxon>
        <taxon>Polyphaga</taxon>
        <taxon>Cucujiformia</taxon>
        <taxon>Coccinelloidea</taxon>
        <taxon>Coccinellidae</taxon>
        <taxon>Scymninae</taxon>
        <taxon>Scymnini</taxon>
        <taxon>Cryptolaemus</taxon>
    </lineage>
</organism>
<feature type="domain" description="PUM-HD" evidence="5">
    <location>
        <begin position="133"/>
        <end position="486"/>
    </location>
</feature>
<dbReference type="PANTHER" id="PTHR13389">
    <property type="entry name" value="PUMILIO HOMOLOG 3"/>
    <property type="match status" value="1"/>
</dbReference>
<evidence type="ECO:0000256" key="1">
    <source>
        <dbReference type="ARBA" id="ARBA00022737"/>
    </source>
</evidence>
<evidence type="ECO:0000313" key="7">
    <source>
        <dbReference type="Proteomes" id="UP001516400"/>
    </source>
</evidence>
<evidence type="ECO:0000256" key="2">
    <source>
        <dbReference type="ARBA" id="ARBA00022884"/>
    </source>
</evidence>
<dbReference type="Pfam" id="PF00806">
    <property type="entry name" value="PUF"/>
    <property type="match status" value="2"/>
</dbReference>
<dbReference type="PROSITE" id="PS50302">
    <property type="entry name" value="PUM"/>
    <property type="match status" value="2"/>
</dbReference>
<dbReference type="Pfam" id="PF08144">
    <property type="entry name" value="CPL"/>
    <property type="match status" value="1"/>
</dbReference>
<proteinExistence type="predicted"/>